<proteinExistence type="predicted"/>
<evidence type="ECO:0000259" key="1">
    <source>
        <dbReference type="Pfam" id="PF12728"/>
    </source>
</evidence>
<dbReference type="RefSeq" id="WP_073173892.1">
    <property type="nucleotide sequence ID" value="NZ_FQZE01000052.1"/>
</dbReference>
<keyword evidence="3" id="KW-1185">Reference proteome</keyword>
<dbReference type="InterPro" id="IPR009061">
    <property type="entry name" value="DNA-bd_dom_put_sf"/>
</dbReference>
<accession>A0A1M6P5N9</accession>
<dbReference type="OrthoDB" id="597977at2"/>
<dbReference type="GO" id="GO:0003677">
    <property type="term" value="F:DNA binding"/>
    <property type="evidence" value="ECO:0007669"/>
    <property type="project" value="InterPro"/>
</dbReference>
<evidence type="ECO:0000313" key="3">
    <source>
        <dbReference type="Proteomes" id="UP000184050"/>
    </source>
</evidence>
<protein>
    <submittedName>
        <fullName evidence="2">DNA binding domain-containing protein, excisionase family</fullName>
    </submittedName>
</protein>
<dbReference type="AlphaFoldDB" id="A0A1M6P5N9"/>
<evidence type="ECO:0000313" key="2">
    <source>
        <dbReference type="EMBL" id="SHK03220.1"/>
    </source>
</evidence>
<name>A0A1M6P5N9_9BACT</name>
<dbReference type="Pfam" id="PF12728">
    <property type="entry name" value="HTH_17"/>
    <property type="match status" value="1"/>
</dbReference>
<dbReference type="Gene3D" id="1.10.10.10">
    <property type="entry name" value="Winged helix-like DNA-binding domain superfamily/Winged helix DNA-binding domain"/>
    <property type="match status" value="1"/>
</dbReference>
<organism evidence="2 3">
    <name type="scientific">Tangfeifania diversioriginum</name>
    <dbReference type="NCBI Taxonomy" id="1168035"/>
    <lineage>
        <taxon>Bacteria</taxon>
        <taxon>Pseudomonadati</taxon>
        <taxon>Bacteroidota</taxon>
        <taxon>Bacteroidia</taxon>
        <taxon>Marinilabiliales</taxon>
        <taxon>Prolixibacteraceae</taxon>
        <taxon>Tangfeifania</taxon>
    </lineage>
</organism>
<dbReference type="InterPro" id="IPR010093">
    <property type="entry name" value="SinI_DNA-bd"/>
</dbReference>
<reference evidence="2 3" key="1">
    <citation type="submission" date="2016-11" db="EMBL/GenBank/DDBJ databases">
        <authorList>
            <person name="Jaros S."/>
            <person name="Januszkiewicz K."/>
            <person name="Wedrychowicz H."/>
        </authorList>
    </citation>
    <scope>NUCLEOTIDE SEQUENCE [LARGE SCALE GENOMIC DNA]</scope>
    <source>
        <strain evidence="2 3">DSM 27063</strain>
    </source>
</reference>
<dbReference type="NCBIfam" id="TIGR01764">
    <property type="entry name" value="excise"/>
    <property type="match status" value="1"/>
</dbReference>
<dbReference type="Proteomes" id="UP000184050">
    <property type="component" value="Unassembled WGS sequence"/>
</dbReference>
<dbReference type="InterPro" id="IPR036388">
    <property type="entry name" value="WH-like_DNA-bd_sf"/>
</dbReference>
<sequence length="62" mass="7525">MDEIMTLEEVAKYLKVKPQTIYTWAQNNKIPAAKLGKEWRFKKTVIDKWFNQHFDDKFADYL</sequence>
<gene>
    <name evidence="2" type="ORF">SAMN05444280_15214</name>
</gene>
<dbReference type="InterPro" id="IPR041657">
    <property type="entry name" value="HTH_17"/>
</dbReference>
<feature type="domain" description="Helix-turn-helix" evidence="1">
    <location>
        <begin position="5"/>
        <end position="52"/>
    </location>
</feature>
<dbReference type="STRING" id="1168035.SAMN05444280_15214"/>
<dbReference type="SUPFAM" id="SSF46955">
    <property type="entry name" value="Putative DNA-binding domain"/>
    <property type="match status" value="1"/>
</dbReference>
<dbReference type="EMBL" id="FQZE01000052">
    <property type="protein sequence ID" value="SHK03220.1"/>
    <property type="molecule type" value="Genomic_DNA"/>
</dbReference>